<evidence type="ECO:0000256" key="8">
    <source>
        <dbReference type="ARBA" id="ARBA00023136"/>
    </source>
</evidence>
<keyword evidence="8 9" id="KW-0472">Membrane</keyword>
<evidence type="ECO:0000256" key="2">
    <source>
        <dbReference type="ARBA" id="ARBA00007783"/>
    </source>
</evidence>
<gene>
    <name evidence="11" type="ORF">ACFOGJ_08155</name>
</gene>
<evidence type="ECO:0000256" key="4">
    <source>
        <dbReference type="ARBA" id="ARBA00022475"/>
    </source>
</evidence>
<keyword evidence="4 9" id="KW-1003">Cell membrane</keyword>
<dbReference type="EMBL" id="JBHRTR010000020">
    <property type="protein sequence ID" value="MFC3227197.1"/>
    <property type="molecule type" value="Genomic_DNA"/>
</dbReference>
<comment type="caution">
    <text evidence="11">The sequence shown here is derived from an EMBL/GenBank/DDBJ whole genome shotgun (WGS) entry which is preliminary data.</text>
</comment>
<dbReference type="Pfam" id="PF01061">
    <property type="entry name" value="ABC2_membrane"/>
    <property type="match status" value="1"/>
</dbReference>
<dbReference type="InterPro" id="IPR013525">
    <property type="entry name" value="ABC2_TM"/>
</dbReference>
<accession>A0ABV7KXX4</accession>
<protein>
    <recommendedName>
        <fullName evidence="9">Transport permease protein</fullName>
    </recommendedName>
</protein>
<keyword evidence="3 9" id="KW-0813">Transport</keyword>
<feature type="transmembrane region" description="Helical" evidence="9">
    <location>
        <begin position="240"/>
        <end position="258"/>
    </location>
</feature>
<dbReference type="InterPro" id="IPR047817">
    <property type="entry name" value="ABC2_TM_bact-type"/>
</dbReference>
<feature type="transmembrane region" description="Helical" evidence="9">
    <location>
        <begin position="150"/>
        <end position="171"/>
    </location>
</feature>
<dbReference type="PANTHER" id="PTHR30413:SF10">
    <property type="entry name" value="CAPSULE POLYSACCHARIDE EXPORT INNER-MEMBRANE PROTEIN CTRC"/>
    <property type="match status" value="1"/>
</dbReference>
<evidence type="ECO:0000256" key="7">
    <source>
        <dbReference type="ARBA" id="ARBA00023047"/>
    </source>
</evidence>
<feature type="transmembrane region" description="Helical" evidence="9">
    <location>
        <begin position="178"/>
        <end position="197"/>
    </location>
</feature>
<keyword evidence="7" id="KW-0762">Sugar transport</keyword>
<evidence type="ECO:0000259" key="10">
    <source>
        <dbReference type="PROSITE" id="PS51012"/>
    </source>
</evidence>
<comment type="subcellular location">
    <subcellularLocation>
        <location evidence="9">Cell inner membrane</location>
        <topology evidence="9">Multi-pass membrane protein</topology>
    </subcellularLocation>
    <subcellularLocation>
        <location evidence="1">Cell membrane</location>
        <topology evidence="1">Multi-pass membrane protein</topology>
    </subcellularLocation>
</comment>
<feature type="domain" description="ABC transmembrane type-2" evidence="10">
    <location>
        <begin position="37"/>
        <end position="260"/>
    </location>
</feature>
<evidence type="ECO:0000256" key="5">
    <source>
        <dbReference type="ARBA" id="ARBA00022692"/>
    </source>
</evidence>
<organism evidence="11 12">
    <name type="scientific">Marinibaculum pumilum</name>
    <dbReference type="NCBI Taxonomy" id="1766165"/>
    <lineage>
        <taxon>Bacteria</taxon>
        <taxon>Pseudomonadati</taxon>
        <taxon>Pseudomonadota</taxon>
        <taxon>Alphaproteobacteria</taxon>
        <taxon>Rhodospirillales</taxon>
        <taxon>Rhodospirillaceae</taxon>
        <taxon>Marinibaculum</taxon>
    </lineage>
</organism>
<evidence type="ECO:0000313" key="12">
    <source>
        <dbReference type="Proteomes" id="UP001595528"/>
    </source>
</evidence>
<keyword evidence="5 9" id="KW-0812">Transmembrane</keyword>
<name>A0ABV7KXX4_9PROT</name>
<feature type="transmembrane region" description="Helical" evidence="9">
    <location>
        <begin position="115"/>
        <end position="138"/>
    </location>
</feature>
<reference evidence="12" key="1">
    <citation type="journal article" date="2019" name="Int. J. Syst. Evol. Microbiol.">
        <title>The Global Catalogue of Microorganisms (GCM) 10K type strain sequencing project: providing services to taxonomists for standard genome sequencing and annotation.</title>
        <authorList>
            <consortium name="The Broad Institute Genomics Platform"/>
            <consortium name="The Broad Institute Genome Sequencing Center for Infectious Disease"/>
            <person name="Wu L."/>
            <person name="Ma J."/>
        </authorList>
    </citation>
    <scope>NUCLEOTIDE SEQUENCE [LARGE SCALE GENOMIC DNA]</scope>
    <source>
        <strain evidence="12">KCTC 42964</strain>
    </source>
</reference>
<evidence type="ECO:0000256" key="9">
    <source>
        <dbReference type="RuleBase" id="RU361157"/>
    </source>
</evidence>
<dbReference type="PROSITE" id="PS51012">
    <property type="entry name" value="ABC_TM2"/>
    <property type="match status" value="1"/>
</dbReference>
<dbReference type="RefSeq" id="WP_379899358.1">
    <property type="nucleotide sequence ID" value="NZ_JBHRTR010000020.1"/>
</dbReference>
<evidence type="ECO:0000256" key="6">
    <source>
        <dbReference type="ARBA" id="ARBA00022989"/>
    </source>
</evidence>
<dbReference type="Proteomes" id="UP001595528">
    <property type="component" value="Unassembled WGS sequence"/>
</dbReference>
<evidence type="ECO:0000256" key="1">
    <source>
        <dbReference type="ARBA" id="ARBA00004651"/>
    </source>
</evidence>
<evidence type="ECO:0000256" key="3">
    <source>
        <dbReference type="ARBA" id="ARBA00022448"/>
    </source>
</evidence>
<proteinExistence type="inferred from homology"/>
<feature type="transmembrane region" description="Helical" evidence="9">
    <location>
        <begin position="38"/>
        <end position="59"/>
    </location>
</feature>
<keyword evidence="7" id="KW-0625">Polysaccharide transport</keyword>
<dbReference type="PANTHER" id="PTHR30413">
    <property type="entry name" value="INNER MEMBRANE TRANSPORT PERMEASE"/>
    <property type="match status" value="1"/>
</dbReference>
<evidence type="ECO:0000313" key="11">
    <source>
        <dbReference type="EMBL" id="MFC3227197.1"/>
    </source>
</evidence>
<comment type="similarity">
    <text evidence="2 9">Belongs to the ABC-2 integral membrane protein family.</text>
</comment>
<keyword evidence="12" id="KW-1185">Reference proteome</keyword>
<keyword evidence="6 9" id="KW-1133">Transmembrane helix</keyword>
<feature type="transmembrane region" description="Helical" evidence="9">
    <location>
        <begin position="71"/>
        <end position="103"/>
    </location>
</feature>
<sequence>MFGFGIVGLLRTIFRSRSLLWSLAVYELRGRYAATLAGSVWAIVNPLVLIGVFWFVTAYGLKVTFEDGPPYFLMVFCGIVPWIAFSEALSGGTNSVLGAAYLVKKIAFPMEVLPLVPIVSTVIVHAVLIVFLLFIMAVNGLPPQLHYIQILYFSGAMLTFAAALSFVLAPVNVFQRDTAHVIGAILTIWFWVTPVIWPVDNLPDWAYAIIRMNPLFYIVQGYRGVLLYDQPFWFQWPLDLWFWACTLFVLLLGSLLFGRLKPHFADVL</sequence>